<evidence type="ECO:0000313" key="1">
    <source>
        <dbReference type="EMBL" id="MCY1141179.1"/>
    </source>
</evidence>
<evidence type="ECO:0000313" key="2">
    <source>
        <dbReference type="Proteomes" id="UP001151002"/>
    </source>
</evidence>
<proteinExistence type="predicted"/>
<dbReference type="RefSeq" id="WP_267565545.1">
    <property type="nucleotide sequence ID" value="NZ_JAPNTZ010000008.1"/>
</dbReference>
<dbReference type="Gene3D" id="1.25.40.10">
    <property type="entry name" value="Tetratricopeptide repeat domain"/>
    <property type="match status" value="1"/>
</dbReference>
<reference evidence="1" key="1">
    <citation type="submission" date="2022-11" db="EMBL/GenBank/DDBJ databases">
        <authorList>
            <person name="Somphong A."/>
            <person name="Phongsopitanun W."/>
        </authorList>
    </citation>
    <scope>NUCLEOTIDE SEQUENCE</scope>
    <source>
        <strain evidence="1">Pm04-4</strain>
    </source>
</reference>
<dbReference type="InterPro" id="IPR011990">
    <property type="entry name" value="TPR-like_helical_dom_sf"/>
</dbReference>
<keyword evidence="2" id="KW-1185">Reference proteome</keyword>
<comment type="caution">
    <text evidence="1">The sequence shown here is derived from an EMBL/GenBank/DDBJ whole genome shotgun (WGS) entry which is preliminary data.</text>
</comment>
<sequence length="547" mass="57905">MAQLYGAGSVGEAREVARLTGGGYEYEATRRIAAWLHQLYPDLGDGFWALLPAAVRNRLSLPAVRRDSRLLALLPSVSDSQAARALEALVPACREWPDLTEPLWAAATQRPGLCARVLEVAVRTGGLTPELLALVRRTLSDPATSVAVLHAVVDGVPAASVVFAGRSVAEARELADGYVRLAGASAPHRAALADAVHERGLIWEREGRDDMALQTAEYEVNQRRSLQEAAPASGPEVAALARALTILAVRQDRAGQPRHAHSAVAEAVRLHEQLPATAEPGAAGWTADVAYTRAQQARILGRLGRVAEAAEAAREATTRYRELAATDRAAHGAGLADALLIEAAQARARDQHDLAVAAGAEAVEQYERLAAADPARHRARLAYACCAYGMDLGDFRSHEAGLAQLERAEALYRSLDPPVLPGLAAARLGRGLLLAELERWDAATQALGAAVEVYRQLPDRATALAGALATQAQVTAEGGDLAAAVALLTEACELGDRLHAADPLDAALRADLAAGYQNLSRLYERRGDGEAAYRAALRARLLLGDEG</sequence>
<dbReference type="SUPFAM" id="SSF48452">
    <property type="entry name" value="TPR-like"/>
    <property type="match status" value="1"/>
</dbReference>
<dbReference type="SMART" id="SM00028">
    <property type="entry name" value="TPR"/>
    <property type="match status" value="5"/>
</dbReference>
<gene>
    <name evidence="1" type="ORF">OWR29_24535</name>
</gene>
<dbReference type="Proteomes" id="UP001151002">
    <property type="component" value="Unassembled WGS sequence"/>
</dbReference>
<protein>
    <recommendedName>
        <fullName evidence="3">Tetratricopeptide repeat protein</fullName>
    </recommendedName>
</protein>
<organism evidence="1 2">
    <name type="scientific">Paractinoplanes pyxinae</name>
    <dbReference type="NCBI Taxonomy" id="2997416"/>
    <lineage>
        <taxon>Bacteria</taxon>
        <taxon>Bacillati</taxon>
        <taxon>Actinomycetota</taxon>
        <taxon>Actinomycetes</taxon>
        <taxon>Micromonosporales</taxon>
        <taxon>Micromonosporaceae</taxon>
        <taxon>Paractinoplanes</taxon>
    </lineage>
</organism>
<dbReference type="EMBL" id="JAPNTZ010000008">
    <property type="protein sequence ID" value="MCY1141179.1"/>
    <property type="molecule type" value="Genomic_DNA"/>
</dbReference>
<accession>A0ABT4B3V2</accession>
<dbReference type="InterPro" id="IPR019734">
    <property type="entry name" value="TPR_rpt"/>
</dbReference>
<name>A0ABT4B3V2_9ACTN</name>
<evidence type="ECO:0008006" key="3">
    <source>
        <dbReference type="Google" id="ProtNLM"/>
    </source>
</evidence>